<proteinExistence type="inferred from homology"/>
<dbReference type="Proteomes" id="UP000642488">
    <property type="component" value="Unassembled WGS sequence"/>
</dbReference>
<dbReference type="Gene3D" id="3.20.20.370">
    <property type="entry name" value="Glycoside hydrolase/deacetylase"/>
    <property type="match status" value="1"/>
</dbReference>
<reference evidence="6" key="1">
    <citation type="submission" date="2020-12" db="EMBL/GenBank/DDBJ databases">
        <title>Bacterial taxonomy.</title>
        <authorList>
            <person name="Pan X."/>
        </authorList>
    </citation>
    <scope>NUCLEOTIDE SEQUENCE</scope>
    <source>
        <strain evidence="6">KCTC 52957</strain>
    </source>
</reference>
<sequence>MGNLLGDGIFDPNADSYGRYNAEAGSRRLLGILDRHGLSASVLTSGKVAEHHPDHLKAVAEAGHDVVAHGYAQDMVAPTLSAVEDDASIAATTRLIEASTGARPMGWISPRVTSSTENQRRLVKAGYTWHGDALDQDLPYVQVFPEGEILAIPMSVEFNDLPHSMRFGRTPGQFVELFAEALAGLRQQPEETIILDIFAHGHCYGRPAAAWAIDEIAGICGQADDLWVTTRAAIADHCAAAIKGSFRATA</sequence>
<dbReference type="SUPFAM" id="SSF88713">
    <property type="entry name" value="Glycoside hydrolase/deacetylase"/>
    <property type="match status" value="1"/>
</dbReference>
<evidence type="ECO:0000256" key="1">
    <source>
        <dbReference type="ARBA" id="ARBA00003236"/>
    </source>
</evidence>
<gene>
    <name evidence="6" type="ORF">ILP92_07050</name>
</gene>
<evidence type="ECO:0000256" key="4">
    <source>
        <dbReference type="ARBA" id="ARBA00032976"/>
    </source>
</evidence>
<dbReference type="EMBL" id="JAEKPD010000006">
    <property type="protein sequence ID" value="MBJ3762498.1"/>
    <property type="molecule type" value="Genomic_DNA"/>
</dbReference>
<organism evidence="6 7">
    <name type="scientific">Palleronia pontilimi</name>
    <dbReference type="NCBI Taxonomy" id="1964209"/>
    <lineage>
        <taxon>Bacteria</taxon>
        <taxon>Pseudomonadati</taxon>
        <taxon>Pseudomonadota</taxon>
        <taxon>Alphaproteobacteria</taxon>
        <taxon>Rhodobacterales</taxon>
        <taxon>Roseobacteraceae</taxon>
        <taxon>Palleronia</taxon>
    </lineage>
</organism>
<accession>A0A934MC81</accession>
<evidence type="ECO:0000256" key="2">
    <source>
        <dbReference type="ARBA" id="ARBA00010973"/>
    </source>
</evidence>
<feature type="domain" description="NodB homology" evidence="5">
    <location>
        <begin position="24"/>
        <end position="128"/>
    </location>
</feature>
<dbReference type="AlphaFoldDB" id="A0A934MC81"/>
<comment type="function">
    <text evidence="1">Is involved in generating a small heat-stable compound (Nod), an acylated oligomer of N-acetylglucosamine, that stimulates mitosis in various plant protoplasts.</text>
</comment>
<dbReference type="PANTHER" id="PTHR43123:SF4">
    <property type="entry name" value="POLYSACCHARIDE DEACETYLASE"/>
    <property type="match status" value="1"/>
</dbReference>
<dbReference type="GO" id="GO:0016810">
    <property type="term" value="F:hydrolase activity, acting on carbon-nitrogen (but not peptide) bonds"/>
    <property type="evidence" value="ECO:0007669"/>
    <property type="project" value="InterPro"/>
</dbReference>
<evidence type="ECO:0000313" key="6">
    <source>
        <dbReference type="EMBL" id="MBJ3762498.1"/>
    </source>
</evidence>
<protein>
    <recommendedName>
        <fullName evidence="3">Chitooligosaccharide deacetylase</fullName>
    </recommendedName>
    <alternativeName>
        <fullName evidence="4">Nodulation protein B</fullName>
    </alternativeName>
</protein>
<dbReference type="InterPro" id="IPR011330">
    <property type="entry name" value="Glyco_hydro/deAcase_b/a-brl"/>
</dbReference>
<comment type="similarity">
    <text evidence="2">Belongs to the polysaccharide deacetylase family.</text>
</comment>
<evidence type="ECO:0000256" key="3">
    <source>
        <dbReference type="ARBA" id="ARBA00020071"/>
    </source>
</evidence>
<dbReference type="PANTHER" id="PTHR43123">
    <property type="entry name" value="POLYSACCHARIDE DEACETYLASE-RELATED"/>
    <property type="match status" value="1"/>
</dbReference>
<dbReference type="InterPro" id="IPR002509">
    <property type="entry name" value="NODB_dom"/>
</dbReference>
<dbReference type="Pfam" id="PF01522">
    <property type="entry name" value="Polysacc_deac_1"/>
    <property type="match status" value="1"/>
</dbReference>
<name>A0A934MC81_9RHOB</name>
<keyword evidence="7" id="KW-1185">Reference proteome</keyword>
<dbReference type="GO" id="GO:0005975">
    <property type="term" value="P:carbohydrate metabolic process"/>
    <property type="evidence" value="ECO:0007669"/>
    <property type="project" value="InterPro"/>
</dbReference>
<dbReference type="CDD" id="cd10916">
    <property type="entry name" value="CE4_PuuE_HpPgdA_like"/>
    <property type="match status" value="1"/>
</dbReference>
<evidence type="ECO:0000259" key="5">
    <source>
        <dbReference type="Pfam" id="PF01522"/>
    </source>
</evidence>
<evidence type="ECO:0000313" key="7">
    <source>
        <dbReference type="Proteomes" id="UP000642488"/>
    </source>
</evidence>
<comment type="caution">
    <text evidence="6">The sequence shown here is derived from an EMBL/GenBank/DDBJ whole genome shotgun (WGS) entry which is preliminary data.</text>
</comment>